<dbReference type="Gene3D" id="3.40.630.10">
    <property type="entry name" value="Zn peptidases"/>
    <property type="match status" value="1"/>
</dbReference>
<name>A0A4W3GZ77_CALMI</name>
<dbReference type="AlphaFoldDB" id="A0A4W3GZ77"/>
<reference evidence="3" key="3">
    <citation type="journal article" date="2014" name="Nature">
        <title>Elephant shark genome provides unique insights into gnathostome evolution.</title>
        <authorList>
            <consortium name="International Elephant Shark Genome Sequencing Consortium"/>
            <person name="Venkatesh B."/>
            <person name="Lee A.P."/>
            <person name="Ravi V."/>
            <person name="Maurya A.K."/>
            <person name="Lian M.M."/>
            <person name="Swann J.B."/>
            <person name="Ohta Y."/>
            <person name="Flajnik M.F."/>
            <person name="Sutoh Y."/>
            <person name="Kasahara M."/>
            <person name="Hoon S."/>
            <person name="Gangu V."/>
            <person name="Roy S.W."/>
            <person name="Irimia M."/>
            <person name="Korzh V."/>
            <person name="Kondrychyn I."/>
            <person name="Lim Z.W."/>
            <person name="Tay B.H."/>
            <person name="Tohari S."/>
            <person name="Kong K.W."/>
            <person name="Ho S."/>
            <person name="Lorente-Galdos B."/>
            <person name="Quilez J."/>
            <person name="Marques-Bonet T."/>
            <person name="Raney B.J."/>
            <person name="Ingham P.W."/>
            <person name="Tay A."/>
            <person name="Hillier L.W."/>
            <person name="Minx P."/>
            <person name="Boehm T."/>
            <person name="Wilson R.K."/>
            <person name="Brenner S."/>
            <person name="Warren W.C."/>
        </authorList>
    </citation>
    <scope>NUCLEOTIDE SEQUENCE [LARGE SCALE GENOMIC DNA]</scope>
</reference>
<dbReference type="SUPFAM" id="SSF53187">
    <property type="entry name" value="Zn-dependent exopeptidases"/>
    <property type="match status" value="1"/>
</dbReference>
<proteinExistence type="predicted"/>
<evidence type="ECO:0000313" key="2">
    <source>
        <dbReference type="Ensembl" id="ENSCMIP00000003154.1"/>
    </source>
</evidence>
<dbReference type="Proteomes" id="UP000314986">
    <property type="component" value="Unassembled WGS sequence"/>
</dbReference>
<dbReference type="PANTHER" id="PTHR10404">
    <property type="entry name" value="N-ACETYLATED-ALPHA-LINKED ACIDIC DIPEPTIDASE"/>
    <property type="match status" value="1"/>
</dbReference>
<accession>A0A4W3GZ77</accession>
<organism evidence="2 3">
    <name type="scientific">Callorhinchus milii</name>
    <name type="common">Ghost shark</name>
    <dbReference type="NCBI Taxonomy" id="7868"/>
    <lineage>
        <taxon>Eukaryota</taxon>
        <taxon>Metazoa</taxon>
        <taxon>Chordata</taxon>
        <taxon>Craniata</taxon>
        <taxon>Vertebrata</taxon>
        <taxon>Chondrichthyes</taxon>
        <taxon>Holocephali</taxon>
        <taxon>Chimaeriformes</taxon>
        <taxon>Callorhinchidae</taxon>
        <taxon>Callorhinchus</taxon>
    </lineage>
</organism>
<reference evidence="2" key="4">
    <citation type="submission" date="2025-08" db="UniProtKB">
        <authorList>
            <consortium name="Ensembl"/>
        </authorList>
    </citation>
    <scope>IDENTIFICATION</scope>
</reference>
<keyword evidence="3" id="KW-1185">Reference proteome</keyword>
<dbReference type="PANTHER" id="PTHR10404:SF32">
    <property type="entry name" value="INACTIVE N-ACETYLATED-ALPHA-LINKED ACIDIC DIPEPTIDASE-LIKE PROTEIN 2"/>
    <property type="match status" value="1"/>
</dbReference>
<dbReference type="Gene3D" id="3.50.30.30">
    <property type="match status" value="1"/>
</dbReference>
<reference evidence="3" key="1">
    <citation type="journal article" date="2006" name="Science">
        <title>Ancient noncoding elements conserved in the human genome.</title>
        <authorList>
            <person name="Venkatesh B."/>
            <person name="Kirkness E.F."/>
            <person name="Loh Y.H."/>
            <person name="Halpern A.L."/>
            <person name="Lee A.P."/>
            <person name="Johnson J."/>
            <person name="Dandona N."/>
            <person name="Viswanathan L.D."/>
            <person name="Tay A."/>
            <person name="Venter J.C."/>
            <person name="Strausberg R.L."/>
            <person name="Brenner S."/>
        </authorList>
    </citation>
    <scope>NUCLEOTIDE SEQUENCE [LARGE SCALE GENOMIC DNA]</scope>
</reference>
<dbReference type="InterPro" id="IPR046450">
    <property type="entry name" value="PA_dom_sf"/>
</dbReference>
<dbReference type="Gene3D" id="1.20.930.40">
    <property type="entry name" value="Transferrin receptor-like, dimerisation domain"/>
    <property type="match status" value="1"/>
</dbReference>
<keyword evidence="1" id="KW-0812">Transmembrane</keyword>
<keyword evidence="1" id="KW-1133">Transmembrane helix</keyword>
<dbReference type="InterPro" id="IPR039373">
    <property type="entry name" value="Peptidase_M28B"/>
</dbReference>
<dbReference type="OMA" id="GYYAHKK"/>
<dbReference type="SUPFAM" id="SSF47672">
    <property type="entry name" value="Transferrin receptor-like dimerisation domain"/>
    <property type="match status" value="1"/>
</dbReference>
<reference evidence="2" key="5">
    <citation type="submission" date="2025-09" db="UniProtKB">
        <authorList>
            <consortium name="Ensembl"/>
        </authorList>
    </citation>
    <scope>IDENTIFICATION</scope>
</reference>
<dbReference type="Ensembl" id="ENSCMIT00000003270.1">
    <property type="protein sequence ID" value="ENSCMIP00000003154.1"/>
    <property type="gene ID" value="ENSCMIG00000001850.1"/>
</dbReference>
<dbReference type="SUPFAM" id="SSF52025">
    <property type="entry name" value="PA domain"/>
    <property type="match status" value="1"/>
</dbReference>
<dbReference type="GeneTree" id="ENSGT01030000234598"/>
<dbReference type="InParanoid" id="A0A4W3GZ77"/>
<evidence type="ECO:0000313" key="3">
    <source>
        <dbReference type="Proteomes" id="UP000314986"/>
    </source>
</evidence>
<protein>
    <submittedName>
        <fullName evidence="2">N-acetylated alpha-linked acidic dipeptidase like 2</fullName>
    </submittedName>
</protein>
<dbReference type="STRING" id="7868.ENSCMIP00000003154"/>
<sequence>MFSKRTCRDRGREGDEMAYRKVDQKFSLRTHDVEPDELPIASLELEWDMEKELEESAFDDFGLEDSSQPHVSNSTQNTDLDMEFIQPSTSPRGRFERLQEEASYHTAHHLRQGPNHQPSSFYKKAKLFTAAIAIFICGLLIGYYGRKVSTMKKLPNNGTAPSPTPSTSTVPPDDNTVLQEIVQEIGAESIKILFRNFAQLAADSDSGEGSAASHVMEQWAASGLMETRLVNYTVLLSLPDAKPNRITLTNSSQCFYPNGQQCSPRSSAPRGEKGKRDLLGSYAAYSANGSLEAELVDVQYGTVDDLLNLRSSTNFTQKIALVKLGQAPLLYKLSLLLEAGFGGALVYVDPCDSPQNMNTSHETFWISLNPGGDPSTQGYPSIDGSFREYRPNLTSLLVQPISAVLAKELLSSNKMASGSGCVLLANSSSDRKTVRLEVGTVADYKTIQNVIGRLKGSVNPDKYVIVGSHHGNGEELWPSSASIVTEIIQAVMSHVRQRGWHPNRSILFCSWGGTAFGSIGSHEWAEEMEHVLQVNAVAYVNLFKPVLGNGILHTVASPSLRQLAADVINTRFSLNCTRQEKCSGAKVHSAQVEGNNDFFINHLGVPTVQFAYLETKTPAGPGFISEALWARDVSVVESLDPSFRLHETVAKLTAEMILRIANEPVLPFNVLDVALVIQEQLKGEGESSRHMLAFANALRESAQLFQSNEMRPANDPKERDAVRLRMLNNVLQNLEKNFIIQQVPPGYYRNILYRLDEGSNQFSVVEEAFNHHQLQQTNQTLNTVLSKVMNSIRAAQAYVKAGLEVFENIRNTKKHTLDF</sequence>
<feature type="transmembrane region" description="Helical" evidence="1">
    <location>
        <begin position="127"/>
        <end position="145"/>
    </location>
</feature>
<keyword evidence="1" id="KW-0472">Membrane</keyword>
<dbReference type="InterPro" id="IPR036757">
    <property type="entry name" value="TFR-like_dimer_dom_sf"/>
</dbReference>
<reference evidence="3" key="2">
    <citation type="journal article" date="2007" name="PLoS Biol.">
        <title>Survey sequencing and comparative analysis of the elephant shark (Callorhinchus milii) genome.</title>
        <authorList>
            <person name="Venkatesh B."/>
            <person name="Kirkness E.F."/>
            <person name="Loh Y.H."/>
            <person name="Halpern A.L."/>
            <person name="Lee A.P."/>
            <person name="Johnson J."/>
            <person name="Dandona N."/>
            <person name="Viswanathan L.D."/>
            <person name="Tay A."/>
            <person name="Venter J.C."/>
            <person name="Strausberg R.L."/>
            <person name="Brenner S."/>
        </authorList>
    </citation>
    <scope>NUCLEOTIDE SEQUENCE [LARGE SCALE GENOMIC DNA]</scope>
</reference>
<evidence type="ECO:0000256" key="1">
    <source>
        <dbReference type="SAM" id="Phobius"/>
    </source>
</evidence>